<accession>X0WSN0</accession>
<feature type="non-terminal residue" evidence="1">
    <location>
        <position position="98"/>
    </location>
</feature>
<name>X0WSN0_9ZZZZ</name>
<reference evidence="1" key="1">
    <citation type="journal article" date="2014" name="Front. Microbiol.">
        <title>High frequency of phylogenetically diverse reductive dehalogenase-homologous genes in deep subseafloor sedimentary metagenomes.</title>
        <authorList>
            <person name="Kawai M."/>
            <person name="Futagami T."/>
            <person name="Toyoda A."/>
            <person name="Takaki Y."/>
            <person name="Nishi S."/>
            <person name="Hori S."/>
            <person name="Arai W."/>
            <person name="Tsubouchi T."/>
            <person name="Morono Y."/>
            <person name="Uchiyama I."/>
            <person name="Ito T."/>
            <person name="Fujiyama A."/>
            <person name="Inagaki F."/>
            <person name="Takami H."/>
        </authorList>
    </citation>
    <scope>NUCLEOTIDE SEQUENCE</scope>
    <source>
        <strain evidence="1">Expedition CK06-06</strain>
    </source>
</reference>
<protein>
    <submittedName>
        <fullName evidence="1">Uncharacterized protein</fullName>
    </submittedName>
</protein>
<proteinExistence type="predicted"/>
<comment type="caution">
    <text evidence="1">The sequence shown here is derived from an EMBL/GenBank/DDBJ whole genome shotgun (WGS) entry which is preliminary data.</text>
</comment>
<gene>
    <name evidence="1" type="ORF">S01H1_54221</name>
</gene>
<sequence>MNEKTISNDQFNYSTLVIDLDNSLVATDTLRESIILFLKSNPFRFIYLFVWVMKGKRYFKDQLARAVIPEPAILPYRQDVLEYVRKVRSSGLPVILAT</sequence>
<organism evidence="1">
    <name type="scientific">marine sediment metagenome</name>
    <dbReference type="NCBI Taxonomy" id="412755"/>
    <lineage>
        <taxon>unclassified sequences</taxon>
        <taxon>metagenomes</taxon>
        <taxon>ecological metagenomes</taxon>
    </lineage>
</organism>
<dbReference type="AlphaFoldDB" id="X0WSN0"/>
<evidence type="ECO:0000313" key="1">
    <source>
        <dbReference type="EMBL" id="GAG15721.1"/>
    </source>
</evidence>
<dbReference type="EMBL" id="BARS01035166">
    <property type="protein sequence ID" value="GAG15721.1"/>
    <property type="molecule type" value="Genomic_DNA"/>
</dbReference>